<dbReference type="AlphaFoldDB" id="A0AAD9DGW6"/>
<name>A0AAD9DGW6_9STRA</name>
<evidence type="ECO:0008006" key="4">
    <source>
        <dbReference type="Google" id="ProtNLM"/>
    </source>
</evidence>
<dbReference type="InterPro" id="IPR036208">
    <property type="entry name" value="VHL_sf"/>
</dbReference>
<gene>
    <name evidence="2" type="ORF">QTG54_001304</name>
</gene>
<dbReference type="SUPFAM" id="SSF49468">
    <property type="entry name" value="VHL"/>
    <property type="match status" value="1"/>
</dbReference>
<accession>A0AAD9DGW6</accession>
<sequence>MMRLLNYLTFASIFCSAGALESNVVSNLSDLPFDENDHLNAHILAFPASGPCGALMKAQIEATFLYGHVPVAVEGDAAEKLFGSNIPIKPSAVTDCPAVCLDRGVDSSLVAYPLPEKYYNPENETHQSLEQFVASKSCGRVEFGFINYSGKDLALYWVNGDAETYMYPFLQKERNTRFVTTFIGHTFRAKDPETGEVLLEHTVDFNGVMGVSNHINYHRKRDIREEVKRTMAGEWTKHLQVKRTFSALGFDKGHLPNDVFGSMRAFYYNNRAPPNRLMEEWDSKGLYVNFWETDCNFIQIPWELKFIWQERLKDVVQEWVGETEIEQTDLYGMRQYETGARLLTHVDRITTHAVSLIVNVAQGNLTEPWTVEVYDHANRLHEVVMEPGTIVYYESAKALHGRNSPLAGGFYANLFTHYRPIGDPNWYMKDNPEGTPAPLLDVGKCELVGKPNEYSQGAVKCENDAIGPHLSPKMITATSGDDLYDLWLSVGPSFEDDENAVASDEL</sequence>
<dbReference type="Gene3D" id="2.60.40.780">
    <property type="entry name" value="von Hippel-Lindau disease tumour suppressor, beta domain"/>
    <property type="match status" value="1"/>
</dbReference>
<evidence type="ECO:0000256" key="1">
    <source>
        <dbReference type="SAM" id="SignalP"/>
    </source>
</evidence>
<evidence type="ECO:0000313" key="3">
    <source>
        <dbReference type="Proteomes" id="UP001224775"/>
    </source>
</evidence>
<dbReference type="Proteomes" id="UP001224775">
    <property type="component" value="Unassembled WGS sequence"/>
</dbReference>
<feature type="chain" id="PRO_5041923582" description="Fe2OG dioxygenase domain-containing protein" evidence="1">
    <location>
        <begin position="20"/>
        <end position="506"/>
    </location>
</feature>
<feature type="signal peptide" evidence="1">
    <location>
        <begin position="1"/>
        <end position="19"/>
    </location>
</feature>
<keyword evidence="1" id="KW-0732">Signal</keyword>
<reference evidence="2" key="1">
    <citation type="submission" date="2023-06" db="EMBL/GenBank/DDBJ databases">
        <title>Survivors Of The Sea: Transcriptome response of Skeletonema marinoi to long-term dormancy.</title>
        <authorList>
            <person name="Pinder M.I.M."/>
            <person name="Kourtchenko O."/>
            <person name="Robertson E.K."/>
            <person name="Larsson T."/>
            <person name="Maumus F."/>
            <person name="Osuna-Cruz C.M."/>
            <person name="Vancaester E."/>
            <person name="Stenow R."/>
            <person name="Vandepoele K."/>
            <person name="Ploug H."/>
            <person name="Bruchert V."/>
            <person name="Godhe A."/>
            <person name="Topel M."/>
        </authorList>
    </citation>
    <scope>NUCLEOTIDE SEQUENCE</scope>
    <source>
        <strain evidence="2">R05AC</strain>
    </source>
</reference>
<comment type="caution">
    <text evidence="2">The sequence shown here is derived from an EMBL/GenBank/DDBJ whole genome shotgun (WGS) entry which is preliminary data.</text>
</comment>
<proteinExistence type="predicted"/>
<dbReference type="InterPro" id="IPR037140">
    <property type="entry name" value="VHL_beta_dom_sf"/>
</dbReference>
<organism evidence="2 3">
    <name type="scientific">Skeletonema marinoi</name>
    <dbReference type="NCBI Taxonomy" id="267567"/>
    <lineage>
        <taxon>Eukaryota</taxon>
        <taxon>Sar</taxon>
        <taxon>Stramenopiles</taxon>
        <taxon>Ochrophyta</taxon>
        <taxon>Bacillariophyta</taxon>
        <taxon>Coscinodiscophyceae</taxon>
        <taxon>Thalassiosirophycidae</taxon>
        <taxon>Thalassiosirales</taxon>
        <taxon>Skeletonemataceae</taxon>
        <taxon>Skeletonema</taxon>
        <taxon>Skeletonema marinoi-dohrnii complex</taxon>
    </lineage>
</organism>
<dbReference type="EMBL" id="JATAAI010000002">
    <property type="protein sequence ID" value="KAK1747341.1"/>
    <property type="molecule type" value="Genomic_DNA"/>
</dbReference>
<protein>
    <recommendedName>
        <fullName evidence="4">Fe2OG dioxygenase domain-containing protein</fullName>
    </recommendedName>
</protein>
<evidence type="ECO:0000313" key="2">
    <source>
        <dbReference type="EMBL" id="KAK1747341.1"/>
    </source>
</evidence>
<keyword evidence="3" id="KW-1185">Reference proteome</keyword>